<gene>
    <name evidence="3" type="ORF">G4L39_04530</name>
</gene>
<organism evidence="3 4">
    <name type="scientific">Limisphaera ngatamarikiensis</name>
    <dbReference type="NCBI Taxonomy" id="1324935"/>
    <lineage>
        <taxon>Bacteria</taxon>
        <taxon>Pseudomonadati</taxon>
        <taxon>Verrucomicrobiota</taxon>
        <taxon>Verrucomicrobiia</taxon>
        <taxon>Limisphaerales</taxon>
        <taxon>Limisphaeraceae</taxon>
        <taxon>Limisphaera</taxon>
    </lineage>
</organism>
<protein>
    <submittedName>
        <fullName evidence="3">DUF3387 domain-containing protein</fullName>
    </submittedName>
</protein>
<feature type="compositionally biased region" description="Low complexity" evidence="1">
    <location>
        <begin position="20"/>
        <end position="30"/>
    </location>
</feature>
<sequence>MADRYGIRTDLQRTRQREVTSTSSSAASATHSGRAAKSLLYPFKENARARLRVLVKRVLRKHGYPPDKQQKATDTVLEQTEALCNEWLAAV</sequence>
<keyword evidence="4" id="KW-1185">Reference proteome</keyword>
<name>A0A6M1RV76_9BACT</name>
<dbReference type="Pfam" id="PF11867">
    <property type="entry name" value="T1RH-like_C"/>
    <property type="match status" value="1"/>
</dbReference>
<evidence type="ECO:0000313" key="4">
    <source>
        <dbReference type="Proteomes" id="UP000477311"/>
    </source>
</evidence>
<proteinExistence type="predicted"/>
<evidence type="ECO:0000256" key="1">
    <source>
        <dbReference type="SAM" id="MobiDB-lite"/>
    </source>
</evidence>
<feature type="compositionally biased region" description="Basic and acidic residues" evidence="1">
    <location>
        <begin position="1"/>
        <end position="18"/>
    </location>
</feature>
<evidence type="ECO:0000259" key="2">
    <source>
        <dbReference type="Pfam" id="PF11867"/>
    </source>
</evidence>
<reference evidence="3 4" key="1">
    <citation type="submission" date="2020-02" db="EMBL/GenBank/DDBJ databases">
        <title>Draft genome sequence of Limisphaera ngatamarikiensis NGM72.4T, a thermophilic Verrucomicrobia grouped in subdivision 3.</title>
        <authorList>
            <person name="Carere C.R."/>
            <person name="Steen J."/>
            <person name="Hugenholtz P."/>
            <person name="Stott M.B."/>
        </authorList>
    </citation>
    <scope>NUCLEOTIDE SEQUENCE [LARGE SCALE GENOMIC DNA]</scope>
    <source>
        <strain evidence="3 4">NGM72.4</strain>
    </source>
</reference>
<feature type="region of interest" description="Disordered" evidence="1">
    <location>
        <begin position="1"/>
        <end position="33"/>
    </location>
</feature>
<dbReference type="EMBL" id="JAAKYA010000027">
    <property type="protein sequence ID" value="NGO38662.1"/>
    <property type="molecule type" value="Genomic_DNA"/>
</dbReference>
<evidence type="ECO:0000313" key="3">
    <source>
        <dbReference type="EMBL" id="NGO38662.1"/>
    </source>
</evidence>
<comment type="caution">
    <text evidence="3">The sequence shown here is derived from an EMBL/GenBank/DDBJ whole genome shotgun (WGS) entry which is preliminary data.</text>
</comment>
<dbReference type="AlphaFoldDB" id="A0A6M1RV76"/>
<dbReference type="InterPro" id="IPR021810">
    <property type="entry name" value="T1RH-like_C"/>
</dbReference>
<feature type="domain" description="Type I restriction enzyme HindI endonuclease subunit-like C-terminal" evidence="2">
    <location>
        <begin position="44"/>
        <end position="85"/>
    </location>
</feature>
<accession>A0A6M1RV76</accession>
<dbReference type="Proteomes" id="UP000477311">
    <property type="component" value="Unassembled WGS sequence"/>
</dbReference>